<keyword evidence="3" id="KW-1185">Reference proteome</keyword>
<dbReference type="Pfam" id="PF08592">
    <property type="entry name" value="Anthrone_oxy"/>
    <property type="match status" value="1"/>
</dbReference>
<protein>
    <submittedName>
        <fullName evidence="2">Uncharacterized membrane protein</fullName>
    </submittedName>
</protein>
<evidence type="ECO:0000256" key="1">
    <source>
        <dbReference type="SAM" id="Phobius"/>
    </source>
</evidence>
<gene>
    <name evidence="2" type="ORF">SAMN05421869_121137</name>
</gene>
<dbReference type="AlphaFoldDB" id="A0A1G9GTH2"/>
<name>A0A1G9GTH2_9ACTN</name>
<feature type="transmembrane region" description="Helical" evidence="1">
    <location>
        <begin position="6"/>
        <end position="32"/>
    </location>
</feature>
<feature type="transmembrane region" description="Helical" evidence="1">
    <location>
        <begin position="85"/>
        <end position="106"/>
    </location>
</feature>
<accession>A0A1G9GTH2</accession>
<dbReference type="Proteomes" id="UP000199202">
    <property type="component" value="Unassembled WGS sequence"/>
</dbReference>
<feature type="transmembrane region" description="Helical" evidence="1">
    <location>
        <begin position="53"/>
        <end position="73"/>
    </location>
</feature>
<keyword evidence="1" id="KW-0812">Transmembrane</keyword>
<keyword evidence="1" id="KW-1133">Transmembrane helix</keyword>
<dbReference type="OrthoDB" id="428263at2"/>
<keyword evidence="1" id="KW-0472">Membrane</keyword>
<dbReference type="STRING" id="633440.SAMN05421869_121137"/>
<evidence type="ECO:0000313" key="3">
    <source>
        <dbReference type="Proteomes" id="UP000199202"/>
    </source>
</evidence>
<organism evidence="2 3">
    <name type="scientific">Nonomuraea jiangxiensis</name>
    <dbReference type="NCBI Taxonomy" id="633440"/>
    <lineage>
        <taxon>Bacteria</taxon>
        <taxon>Bacillati</taxon>
        <taxon>Actinomycetota</taxon>
        <taxon>Actinomycetes</taxon>
        <taxon>Streptosporangiales</taxon>
        <taxon>Streptosporangiaceae</taxon>
        <taxon>Nonomuraea</taxon>
    </lineage>
</organism>
<dbReference type="RefSeq" id="WP_090942930.1">
    <property type="nucleotide sequence ID" value="NZ_FNDJ01000021.1"/>
</dbReference>
<dbReference type="InterPro" id="IPR013901">
    <property type="entry name" value="Anthrone_oxy"/>
</dbReference>
<feature type="transmembrane region" description="Helical" evidence="1">
    <location>
        <begin position="136"/>
        <end position="156"/>
    </location>
</feature>
<proteinExistence type="predicted"/>
<evidence type="ECO:0000313" key="2">
    <source>
        <dbReference type="EMBL" id="SDL03902.1"/>
    </source>
</evidence>
<dbReference type="EMBL" id="FNDJ01000021">
    <property type="protein sequence ID" value="SDL03902.1"/>
    <property type="molecule type" value="Genomic_DNA"/>
</dbReference>
<reference evidence="2 3" key="1">
    <citation type="submission" date="2016-10" db="EMBL/GenBank/DDBJ databases">
        <authorList>
            <person name="de Groot N.N."/>
        </authorList>
    </citation>
    <scope>NUCLEOTIDE SEQUENCE [LARGE SCALE GENOMIC DNA]</scope>
    <source>
        <strain evidence="2 3">CGMCC 4.6533</strain>
    </source>
</reference>
<sequence>MVHDVTLVLATVATGLMAGLFYAFTCCVMLALRRTGDHVFIEVMQRISAAIKNGWFALAFLGAPVFLGVVLVLDWRAGRGLVPEVAAGFVLYALTLVITFGVNIPLNNQLDAAGRPGRVADGALVRRNFEGPWVRWNLLRTLTSLAAFACLCWALLTAR</sequence>